<sequence>MRVYVAGCGGMLGEAVHKTFAQRHHVACSDIDLNADWLDHCDFRDFAQYKRAVEAFAPDVLIHLGAHTSLEYCEREPDDAYRTNTLAVEHAATLANTHGLPLVYISTAGIFDGEKRLYDDWDQPNPLGVYARSKYMGELHVQRSVAKHFIFRAGWMMGGGLAKDKKFVAKIMQQLRAGARELKVVDDKLGTPTYTIDFARNIERMLGTEYHGLYNQVCGGETGRLEVAQELVRLMGLEERVAVTPVGSDHFAADYFAPRPPCERLVNYKLILRGMNHMRDWRVSLHEYLRDYWGEAIAGIEGATLAPMPSVVPPPGRAQRAVAVAALPPLVHAAAQRGMTRATGHHDHEGADSATVERCDA</sequence>
<evidence type="ECO:0000256" key="2">
    <source>
        <dbReference type="ARBA" id="ARBA00010944"/>
    </source>
</evidence>
<evidence type="ECO:0000256" key="6">
    <source>
        <dbReference type="RuleBase" id="RU364082"/>
    </source>
</evidence>
<comment type="catalytic activity">
    <reaction evidence="5 6">
        <text>dTDP-beta-L-rhamnose + NADP(+) = dTDP-4-dehydro-beta-L-rhamnose + NADPH + H(+)</text>
        <dbReference type="Rhea" id="RHEA:21796"/>
        <dbReference type="ChEBI" id="CHEBI:15378"/>
        <dbReference type="ChEBI" id="CHEBI:57510"/>
        <dbReference type="ChEBI" id="CHEBI:57783"/>
        <dbReference type="ChEBI" id="CHEBI:58349"/>
        <dbReference type="ChEBI" id="CHEBI:62830"/>
        <dbReference type="EC" id="1.1.1.133"/>
    </reaction>
</comment>
<dbReference type="Gene3D" id="3.40.50.720">
    <property type="entry name" value="NAD(P)-binding Rossmann-like Domain"/>
    <property type="match status" value="1"/>
</dbReference>
<keyword evidence="10" id="KW-1185">Reference proteome</keyword>
<evidence type="ECO:0000313" key="10">
    <source>
        <dbReference type="Proteomes" id="UP000621447"/>
    </source>
</evidence>
<dbReference type="RefSeq" id="WP_174194510.1">
    <property type="nucleotide sequence ID" value="NZ_JABULH010000005.1"/>
</dbReference>
<comment type="similarity">
    <text evidence="2 6">Belongs to the dTDP-4-dehydrorhamnose reductase family.</text>
</comment>
<feature type="domain" description="RmlD-like substrate binding" evidence="8">
    <location>
        <begin position="1"/>
        <end position="292"/>
    </location>
</feature>
<gene>
    <name evidence="9" type="ORF">HRV97_11975</name>
</gene>
<evidence type="ECO:0000256" key="4">
    <source>
        <dbReference type="ARBA" id="ARBA00017099"/>
    </source>
</evidence>
<comment type="cofactor">
    <cofactor evidence="6">
        <name>Mg(2+)</name>
        <dbReference type="ChEBI" id="CHEBI:18420"/>
    </cofactor>
    <text evidence="6">Binds 1 Mg(2+) ion per monomer.</text>
</comment>
<dbReference type="EMBL" id="JABULH010000005">
    <property type="protein sequence ID" value="NTS65877.1"/>
    <property type="molecule type" value="Genomic_DNA"/>
</dbReference>
<dbReference type="CDD" id="cd05254">
    <property type="entry name" value="dTDP_HR_like_SDR_e"/>
    <property type="match status" value="1"/>
</dbReference>
<dbReference type="PANTHER" id="PTHR10491:SF4">
    <property type="entry name" value="METHIONINE ADENOSYLTRANSFERASE 2 SUBUNIT BETA"/>
    <property type="match status" value="1"/>
</dbReference>
<dbReference type="EC" id="1.1.1.133" evidence="3 6"/>
<protein>
    <recommendedName>
        <fullName evidence="4 6">dTDP-4-dehydrorhamnose reductase</fullName>
        <ecNumber evidence="3 6">1.1.1.133</ecNumber>
    </recommendedName>
</protein>
<dbReference type="InterPro" id="IPR036291">
    <property type="entry name" value="NAD(P)-bd_dom_sf"/>
</dbReference>
<comment type="caution">
    <text evidence="9">The sequence shown here is derived from an EMBL/GenBank/DDBJ whole genome shotgun (WGS) entry which is preliminary data.</text>
</comment>
<dbReference type="PANTHER" id="PTHR10491">
    <property type="entry name" value="DTDP-4-DEHYDRORHAMNOSE REDUCTASE"/>
    <property type="match status" value="1"/>
</dbReference>
<name>A0ABX2JS40_9SPHN</name>
<proteinExistence type="inferred from homology"/>
<keyword evidence="6" id="KW-0560">Oxidoreductase</keyword>
<feature type="compositionally biased region" description="Basic and acidic residues" evidence="7">
    <location>
        <begin position="344"/>
        <end position="361"/>
    </location>
</feature>
<accession>A0ABX2JS40</accession>
<evidence type="ECO:0000256" key="3">
    <source>
        <dbReference type="ARBA" id="ARBA00012929"/>
    </source>
</evidence>
<evidence type="ECO:0000313" key="9">
    <source>
        <dbReference type="EMBL" id="NTS65877.1"/>
    </source>
</evidence>
<comment type="function">
    <text evidence="6">Catalyzes the reduction of dTDP-6-deoxy-L-lyxo-4-hexulose to yield dTDP-L-rhamnose.</text>
</comment>
<dbReference type="Pfam" id="PF04321">
    <property type="entry name" value="RmlD_sub_bind"/>
    <property type="match status" value="1"/>
</dbReference>
<evidence type="ECO:0000256" key="1">
    <source>
        <dbReference type="ARBA" id="ARBA00004781"/>
    </source>
</evidence>
<keyword evidence="6" id="KW-0521">NADP</keyword>
<comment type="pathway">
    <text evidence="1 6">Carbohydrate biosynthesis; dTDP-L-rhamnose biosynthesis.</text>
</comment>
<evidence type="ECO:0000256" key="5">
    <source>
        <dbReference type="ARBA" id="ARBA00048200"/>
    </source>
</evidence>
<dbReference type="SUPFAM" id="SSF51735">
    <property type="entry name" value="NAD(P)-binding Rossmann-fold domains"/>
    <property type="match status" value="1"/>
</dbReference>
<evidence type="ECO:0000256" key="7">
    <source>
        <dbReference type="SAM" id="MobiDB-lite"/>
    </source>
</evidence>
<feature type="region of interest" description="Disordered" evidence="7">
    <location>
        <begin position="338"/>
        <end position="361"/>
    </location>
</feature>
<organism evidence="9 10">
    <name type="scientific">Sphingomonas hominis</name>
    <dbReference type="NCBI Taxonomy" id="2741495"/>
    <lineage>
        <taxon>Bacteria</taxon>
        <taxon>Pseudomonadati</taxon>
        <taxon>Pseudomonadota</taxon>
        <taxon>Alphaproteobacteria</taxon>
        <taxon>Sphingomonadales</taxon>
        <taxon>Sphingomonadaceae</taxon>
        <taxon>Sphingomonas</taxon>
    </lineage>
</organism>
<evidence type="ECO:0000259" key="8">
    <source>
        <dbReference type="Pfam" id="PF04321"/>
    </source>
</evidence>
<dbReference type="InterPro" id="IPR029903">
    <property type="entry name" value="RmlD-like-bd"/>
</dbReference>
<reference evidence="9 10" key="1">
    <citation type="submission" date="2020-06" db="EMBL/GenBank/DDBJ databases">
        <title>Sphingomonas hominis sp. nov., a member of the Sphingomonas, isolated from the hair of a 22-year-old girl.</title>
        <authorList>
            <person name="Zhang D.-F."/>
            <person name="Cui X.-W."/>
        </authorList>
    </citation>
    <scope>NUCLEOTIDE SEQUENCE [LARGE SCALE GENOMIC DNA]</scope>
    <source>
        <strain evidence="9 10">HHU CXW</strain>
    </source>
</reference>
<dbReference type="Proteomes" id="UP000621447">
    <property type="component" value="Unassembled WGS sequence"/>
</dbReference>
<dbReference type="InterPro" id="IPR005913">
    <property type="entry name" value="dTDP_dehydrorham_reduct"/>
</dbReference>